<evidence type="ECO:0000313" key="3">
    <source>
        <dbReference type="Proteomes" id="UP000823485"/>
    </source>
</evidence>
<name>A0ABS2R653_9BACI</name>
<comment type="caution">
    <text evidence="2">The sequence shown here is derived from an EMBL/GenBank/DDBJ whole genome shotgun (WGS) entry which is preliminary data.</text>
</comment>
<gene>
    <name evidence="2" type="ORF">JOC94_002060</name>
</gene>
<protein>
    <submittedName>
        <fullName evidence="2">Uncharacterized protein</fullName>
    </submittedName>
</protein>
<evidence type="ECO:0000256" key="1">
    <source>
        <dbReference type="SAM" id="Coils"/>
    </source>
</evidence>
<dbReference type="InterPro" id="IPR026838">
    <property type="entry name" value="YheC/D"/>
</dbReference>
<dbReference type="EMBL" id="JAFBFH010000012">
    <property type="protein sequence ID" value="MBM7715088.1"/>
    <property type="molecule type" value="Genomic_DNA"/>
</dbReference>
<keyword evidence="1" id="KW-0175">Coiled coil</keyword>
<dbReference type="RefSeq" id="WP_205179248.1">
    <property type="nucleotide sequence ID" value="NZ_JAFBFH010000012.1"/>
</dbReference>
<dbReference type="Proteomes" id="UP000823485">
    <property type="component" value="Unassembled WGS sequence"/>
</dbReference>
<evidence type="ECO:0000313" key="2">
    <source>
        <dbReference type="EMBL" id="MBM7715088.1"/>
    </source>
</evidence>
<organism evidence="2 3">
    <name type="scientific">Siminovitchia thermophila</name>
    <dbReference type="NCBI Taxonomy" id="1245522"/>
    <lineage>
        <taxon>Bacteria</taxon>
        <taxon>Bacillati</taxon>
        <taxon>Bacillota</taxon>
        <taxon>Bacilli</taxon>
        <taxon>Bacillales</taxon>
        <taxon>Bacillaceae</taxon>
        <taxon>Siminovitchia</taxon>
    </lineage>
</organism>
<feature type="coiled-coil region" evidence="1">
    <location>
        <begin position="344"/>
        <end position="371"/>
    </location>
</feature>
<reference evidence="2 3" key="1">
    <citation type="submission" date="2021-01" db="EMBL/GenBank/DDBJ databases">
        <title>Genomic Encyclopedia of Type Strains, Phase IV (KMG-IV): sequencing the most valuable type-strain genomes for metagenomic binning, comparative biology and taxonomic classification.</title>
        <authorList>
            <person name="Goeker M."/>
        </authorList>
    </citation>
    <scope>NUCLEOTIDE SEQUENCE [LARGE SCALE GENOMIC DNA]</scope>
    <source>
        <strain evidence="2 3">DSM 105453</strain>
    </source>
</reference>
<sequence>MKRHFKIEFFEEPKLELYYPKDFTFKQKHQYAAFGSALEEAVFLTHPDGRNVVRISTGLRAALELPDFISSISLFENGEILFLGPLIGIYTSGFTPKQLTPIGPRSDLIASSMSVHRALGAVPFLFGKEHIDWENGCIHGFFHTEEGWKKSTVPFPSIVMDRLPKRSSENRHKSVLLKQKFENDYLISWYHPGFFSQLELYEKLYNDSRAEQYLPETHPFISFSSVGRMLDDYGHVFLKGDDGHAACQLLYHPKERLYYCRLFDQTNKLLKFKSLEGFSRRVYGRKQLEKFLVQQGIRLIRKENKAVDFHVVVNHNNTWEADTIKVKYAYEQNGTNELSFEDVFQDEEERNKNLEKLKKAASEIASAIEDNIGGILTGMKLELGIDRDGRIWLLKAEENCDPALFPHPELGHTDYLTKRLAGAFLLRSNKTLENELVLSKQ</sequence>
<dbReference type="Pfam" id="PF14398">
    <property type="entry name" value="ATPgrasp_YheCD"/>
    <property type="match status" value="1"/>
</dbReference>
<accession>A0ABS2R653</accession>
<proteinExistence type="predicted"/>
<keyword evidence="3" id="KW-1185">Reference proteome</keyword>